<dbReference type="InterPro" id="IPR016024">
    <property type="entry name" value="ARM-type_fold"/>
</dbReference>
<keyword evidence="5" id="KW-1185">Reference proteome</keyword>
<dbReference type="InterPro" id="IPR011989">
    <property type="entry name" value="ARM-like"/>
</dbReference>
<dbReference type="EMBL" id="JBBWWR010000001">
    <property type="protein sequence ID" value="KAK8971443.1"/>
    <property type="molecule type" value="Genomic_DNA"/>
</dbReference>
<reference evidence="4 5" key="1">
    <citation type="journal article" date="2022" name="Nat. Plants">
        <title>Genomes of leafy and leafless Platanthera orchids illuminate the evolution of mycoheterotrophy.</title>
        <authorList>
            <person name="Li M.H."/>
            <person name="Liu K.W."/>
            <person name="Li Z."/>
            <person name="Lu H.C."/>
            <person name="Ye Q.L."/>
            <person name="Zhang D."/>
            <person name="Wang J.Y."/>
            <person name="Li Y.F."/>
            <person name="Zhong Z.M."/>
            <person name="Liu X."/>
            <person name="Yu X."/>
            <person name="Liu D.K."/>
            <person name="Tu X.D."/>
            <person name="Liu B."/>
            <person name="Hao Y."/>
            <person name="Liao X.Y."/>
            <person name="Jiang Y.T."/>
            <person name="Sun W.H."/>
            <person name="Chen J."/>
            <person name="Chen Y.Q."/>
            <person name="Ai Y."/>
            <person name="Zhai J.W."/>
            <person name="Wu S.S."/>
            <person name="Zhou Z."/>
            <person name="Hsiao Y.Y."/>
            <person name="Wu W.L."/>
            <person name="Chen Y.Y."/>
            <person name="Lin Y.F."/>
            <person name="Hsu J.L."/>
            <person name="Li C.Y."/>
            <person name="Wang Z.W."/>
            <person name="Zhao X."/>
            <person name="Zhong W.Y."/>
            <person name="Ma X.K."/>
            <person name="Ma L."/>
            <person name="Huang J."/>
            <person name="Chen G.Z."/>
            <person name="Huang M.Z."/>
            <person name="Huang L."/>
            <person name="Peng D.H."/>
            <person name="Luo Y.B."/>
            <person name="Zou S.Q."/>
            <person name="Chen S.P."/>
            <person name="Lan S."/>
            <person name="Tsai W.C."/>
            <person name="Van de Peer Y."/>
            <person name="Liu Z.J."/>
        </authorList>
    </citation>
    <scope>NUCLEOTIDE SEQUENCE [LARGE SCALE GENOMIC DNA]</scope>
    <source>
        <strain evidence="4">Lor288</strain>
    </source>
</reference>
<dbReference type="PANTHER" id="PTHR12537:SF13">
    <property type="entry name" value="PUMILIO HOMOLOGY DOMAIN FAMILY MEMBER 4"/>
    <property type="match status" value="1"/>
</dbReference>
<keyword evidence="2" id="KW-0810">Translation regulation</keyword>
<comment type="caution">
    <text evidence="4">The sequence shown here is derived from an EMBL/GenBank/DDBJ whole genome shotgun (WGS) entry which is preliminary data.</text>
</comment>
<name>A0ABR2N5L7_9ASPA</name>
<evidence type="ECO:0000256" key="1">
    <source>
        <dbReference type="ARBA" id="ARBA00022737"/>
    </source>
</evidence>
<evidence type="ECO:0000256" key="3">
    <source>
        <dbReference type="SAM" id="MobiDB-lite"/>
    </source>
</evidence>
<dbReference type="Proteomes" id="UP001412067">
    <property type="component" value="Unassembled WGS sequence"/>
</dbReference>
<organism evidence="4 5">
    <name type="scientific">Platanthera guangdongensis</name>
    <dbReference type="NCBI Taxonomy" id="2320717"/>
    <lineage>
        <taxon>Eukaryota</taxon>
        <taxon>Viridiplantae</taxon>
        <taxon>Streptophyta</taxon>
        <taxon>Embryophyta</taxon>
        <taxon>Tracheophyta</taxon>
        <taxon>Spermatophyta</taxon>
        <taxon>Magnoliopsida</taxon>
        <taxon>Liliopsida</taxon>
        <taxon>Asparagales</taxon>
        <taxon>Orchidaceae</taxon>
        <taxon>Orchidoideae</taxon>
        <taxon>Orchideae</taxon>
        <taxon>Orchidinae</taxon>
        <taxon>Platanthera</taxon>
    </lineage>
</organism>
<sequence length="117" mass="12536">MADERHPNQNPSPITSVSSSPLLPTVGTPLLRCRSFTSVSSSLLLPTVVGTPPLPMSSSPIDFIFDAAARHCVEIATHQHGCCVLQCCISRSTGDHYTKLIYEISSNGLLLARDPFG</sequence>
<dbReference type="Gene3D" id="1.25.10.10">
    <property type="entry name" value="Leucine-rich Repeat Variant"/>
    <property type="match status" value="1"/>
</dbReference>
<feature type="compositionally biased region" description="Polar residues" evidence="3">
    <location>
        <begin position="8"/>
        <end position="22"/>
    </location>
</feature>
<dbReference type="Pfam" id="PF00806">
    <property type="entry name" value="PUF"/>
    <property type="match status" value="1"/>
</dbReference>
<keyword evidence="1" id="KW-0677">Repeat</keyword>
<dbReference type="SUPFAM" id="SSF48371">
    <property type="entry name" value="ARM repeat"/>
    <property type="match status" value="1"/>
</dbReference>
<evidence type="ECO:0000313" key="5">
    <source>
        <dbReference type="Proteomes" id="UP001412067"/>
    </source>
</evidence>
<accession>A0ABR2N5L7</accession>
<dbReference type="SMART" id="SM00025">
    <property type="entry name" value="Pumilio"/>
    <property type="match status" value="1"/>
</dbReference>
<evidence type="ECO:0000256" key="2">
    <source>
        <dbReference type="ARBA" id="ARBA00022845"/>
    </source>
</evidence>
<protein>
    <submittedName>
        <fullName evidence="4">Uncharacterized protein</fullName>
    </submittedName>
</protein>
<dbReference type="PANTHER" id="PTHR12537">
    <property type="entry name" value="RNA BINDING PROTEIN PUMILIO-RELATED"/>
    <property type="match status" value="1"/>
</dbReference>
<proteinExistence type="predicted"/>
<dbReference type="InterPro" id="IPR001313">
    <property type="entry name" value="Pumilio_RNA-bd_rpt"/>
</dbReference>
<evidence type="ECO:0000313" key="4">
    <source>
        <dbReference type="EMBL" id="KAK8971443.1"/>
    </source>
</evidence>
<feature type="region of interest" description="Disordered" evidence="3">
    <location>
        <begin position="1"/>
        <end position="23"/>
    </location>
</feature>
<gene>
    <name evidence="4" type="ORF">KSP40_PGU009351</name>
</gene>